<organism evidence="1 2">
    <name type="scientific">Paenibacillus lautus</name>
    <name type="common">Bacillus lautus</name>
    <dbReference type="NCBI Taxonomy" id="1401"/>
    <lineage>
        <taxon>Bacteria</taxon>
        <taxon>Bacillati</taxon>
        <taxon>Bacillota</taxon>
        <taxon>Bacilli</taxon>
        <taxon>Bacillales</taxon>
        <taxon>Paenibacillaceae</taxon>
        <taxon>Paenibacillus</taxon>
    </lineage>
</organism>
<proteinExistence type="predicted"/>
<gene>
    <name evidence="1" type="ORF">D5F53_29260</name>
</gene>
<dbReference type="Proteomes" id="UP000266552">
    <property type="component" value="Chromosome"/>
</dbReference>
<dbReference type="AlphaFoldDB" id="A0A385TXL8"/>
<sequence length="123" mass="13700">MVYDCKLCSKGPAVSKILNCYGVELGICAYCFAVVTKGTIVEEPQRTNEPLLVIEIEGMESVPTVRYKGEKVEGKIDVSYSWETSDAFNRGSHKVHIKHFDKDQNSVKTLGIERLSIPAHPNL</sequence>
<accession>A0A385TXL8</accession>
<reference evidence="1 2" key="1">
    <citation type="submission" date="2018-09" db="EMBL/GenBank/DDBJ databases">
        <title>Genome Sequence of Paenibacillus lautus Strain E7593-69, Azo Dye-Degrading Bacteria, Isolated from Commercial Tattoo Inks.</title>
        <authorList>
            <person name="Nho S.W."/>
            <person name="Kim S.-J."/>
            <person name="Kweon O."/>
            <person name="Cerniglia C.E."/>
        </authorList>
    </citation>
    <scope>NUCLEOTIDE SEQUENCE [LARGE SCALE GENOMIC DNA]</scope>
    <source>
        <strain evidence="1 2">E7593-69</strain>
    </source>
</reference>
<evidence type="ECO:0000313" key="2">
    <source>
        <dbReference type="Proteomes" id="UP000266552"/>
    </source>
</evidence>
<protein>
    <submittedName>
        <fullName evidence="1">Uncharacterized protein</fullName>
    </submittedName>
</protein>
<name>A0A385TXL8_PAELA</name>
<keyword evidence="2" id="KW-1185">Reference proteome</keyword>
<evidence type="ECO:0000313" key="1">
    <source>
        <dbReference type="EMBL" id="AYB47137.1"/>
    </source>
</evidence>
<dbReference type="EMBL" id="CP032412">
    <property type="protein sequence ID" value="AYB47137.1"/>
    <property type="molecule type" value="Genomic_DNA"/>
</dbReference>
<dbReference type="KEGG" id="plw:D5F53_29260"/>